<feature type="domain" description="Peptidase M20 dimerisation" evidence="8">
    <location>
        <begin position="393"/>
        <end position="489"/>
    </location>
</feature>
<evidence type="ECO:0000256" key="5">
    <source>
        <dbReference type="ARBA" id="ARBA00022723"/>
    </source>
</evidence>
<keyword evidence="7" id="KW-0464">Manganese</keyword>
<evidence type="ECO:0000259" key="9">
    <source>
        <dbReference type="Pfam" id="PF09349"/>
    </source>
</evidence>
<evidence type="ECO:0000313" key="11">
    <source>
        <dbReference type="Proteomes" id="UP000516028"/>
    </source>
</evidence>
<dbReference type="GO" id="GO:0046872">
    <property type="term" value="F:metal ion binding"/>
    <property type="evidence" value="ECO:0007669"/>
    <property type="project" value="UniProtKB-KW"/>
</dbReference>
<dbReference type="UniPathway" id="UPA00394">
    <property type="reaction ID" value="UER00652"/>
</dbReference>
<dbReference type="AlphaFoldDB" id="A0A7H0GMZ3"/>
<keyword evidence="5" id="KW-0479">Metal-binding</keyword>
<evidence type="ECO:0000256" key="3">
    <source>
        <dbReference type="ARBA" id="ARBA00011738"/>
    </source>
</evidence>
<keyword evidence="11" id="KW-1185">Reference proteome</keyword>
<dbReference type="EC" id="4.1.1.97" evidence="10"/>
<dbReference type="SUPFAM" id="SSF53187">
    <property type="entry name" value="Zn-dependent exopeptidases"/>
    <property type="match status" value="1"/>
</dbReference>
<dbReference type="InterPro" id="IPR002933">
    <property type="entry name" value="Peptidase_M20"/>
</dbReference>
<evidence type="ECO:0000256" key="7">
    <source>
        <dbReference type="ARBA" id="ARBA00023211"/>
    </source>
</evidence>
<dbReference type="GO" id="GO:0019628">
    <property type="term" value="P:urate catabolic process"/>
    <property type="evidence" value="ECO:0007669"/>
    <property type="project" value="UniProtKB-UniPathway"/>
</dbReference>
<name>A0A7H0GMZ3_9BURK</name>
<keyword evidence="6" id="KW-0378">Hydrolase</keyword>
<dbReference type="PANTHER" id="PTHR32494:SF19">
    <property type="entry name" value="ALLANTOATE DEIMINASE-RELATED"/>
    <property type="match status" value="1"/>
</dbReference>
<dbReference type="PANTHER" id="PTHR32494">
    <property type="entry name" value="ALLANTOATE DEIMINASE-RELATED"/>
    <property type="match status" value="1"/>
</dbReference>
<dbReference type="GO" id="GO:0051997">
    <property type="term" value="F:2-oxo-4-hydroxy-4-carboxy-5-ureidoimidazoline decarboxylase activity"/>
    <property type="evidence" value="ECO:0007669"/>
    <property type="project" value="UniProtKB-EC"/>
</dbReference>
<dbReference type="SUPFAM" id="SSF55031">
    <property type="entry name" value="Bacterial exopeptidase dimerisation domain"/>
    <property type="match status" value="1"/>
</dbReference>
<dbReference type="InterPro" id="IPR036264">
    <property type="entry name" value="Bact_exopeptidase_dim_dom"/>
</dbReference>
<dbReference type="Gene3D" id="3.40.630.10">
    <property type="entry name" value="Zn peptidases"/>
    <property type="match status" value="1"/>
</dbReference>
<dbReference type="GO" id="GO:0016813">
    <property type="term" value="F:hydrolase activity, acting on carbon-nitrogen (but not peptide) bonds, in linear amidines"/>
    <property type="evidence" value="ECO:0007669"/>
    <property type="project" value="InterPro"/>
</dbReference>
<comment type="subunit">
    <text evidence="3">Homodimer.</text>
</comment>
<dbReference type="Pfam" id="PF01546">
    <property type="entry name" value="Peptidase_M20"/>
    <property type="match status" value="1"/>
</dbReference>
<proteinExistence type="inferred from homology"/>
<evidence type="ECO:0000259" key="8">
    <source>
        <dbReference type="Pfam" id="PF07687"/>
    </source>
</evidence>
<feature type="domain" description="Oxo-4-hydroxy-4-carboxy-5-ureidoimidazoline decarboxylase" evidence="9">
    <location>
        <begin position="11"/>
        <end position="170"/>
    </location>
</feature>
<dbReference type="GO" id="GO:0006144">
    <property type="term" value="P:purine nucleobase metabolic process"/>
    <property type="evidence" value="ECO:0007669"/>
    <property type="project" value="UniProtKB-KW"/>
</dbReference>
<dbReference type="Pfam" id="PF09349">
    <property type="entry name" value="OHCU_decarbox"/>
    <property type="match status" value="1"/>
</dbReference>
<dbReference type="Gene3D" id="1.10.3330.10">
    <property type="entry name" value="Oxo-4-hydroxy-4-carboxy-5-ureidoimidazoline decarboxylase"/>
    <property type="match status" value="1"/>
</dbReference>
<dbReference type="GO" id="GO:0000255">
    <property type="term" value="P:allantoin metabolic process"/>
    <property type="evidence" value="ECO:0007669"/>
    <property type="project" value="InterPro"/>
</dbReference>
<dbReference type="InterPro" id="IPR036778">
    <property type="entry name" value="OHCU_decarboxylase_sf"/>
</dbReference>
<evidence type="ECO:0000256" key="6">
    <source>
        <dbReference type="ARBA" id="ARBA00022801"/>
    </source>
</evidence>
<evidence type="ECO:0000313" key="10">
    <source>
        <dbReference type="EMBL" id="QNP49659.1"/>
    </source>
</evidence>
<evidence type="ECO:0000256" key="4">
    <source>
        <dbReference type="ARBA" id="ARBA00022631"/>
    </source>
</evidence>
<dbReference type="NCBIfam" id="NF010373">
    <property type="entry name" value="PRK13799.1"/>
    <property type="match status" value="1"/>
</dbReference>
<evidence type="ECO:0000256" key="1">
    <source>
        <dbReference type="ARBA" id="ARBA00001936"/>
    </source>
</evidence>
<dbReference type="CDD" id="cd03884">
    <property type="entry name" value="M20_bAS"/>
    <property type="match status" value="1"/>
</dbReference>
<dbReference type="SUPFAM" id="SSF158694">
    <property type="entry name" value="UraD-Like"/>
    <property type="match status" value="1"/>
</dbReference>
<keyword evidence="4" id="KW-0659">Purine metabolism</keyword>
<accession>A0A7H0GMZ3</accession>
<protein>
    <submittedName>
        <fullName evidence="10">2-oxo-4-hydroxy-4-carboxy-5-ureidoimidazoline decarboxylase</fullName>
        <ecNumber evidence="10">4.1.1.97</ecNumber>
    </submittedName>
</protein>
<dbReference type="EMBL" id="CP060783">
    <property type="protein sequence ID" value="QNP49659.1"/>
    <property type="molecule type" value="Genomic_DNA"/>
</dbReference>
<dbReference type="RefSeq" id="WP_187725203.1">
    <property type="nucleotide sequence ID" value="NZ_CP060783.1"/>
</dbReference>
<keyword evidence="10" id="KW-0456">Lyase</keyword>
<dbReference type="InterPro" id="IPR017580">
    <property type="entry name" value="OHCU_decarboxylase-1"/>
</dbReference>
<sequence>MTLTLAQLHSADVAEATQLLDGIYEHSPWIAAQAMSERPFKSLAHLKHAMATVVNTASAQAQLDLIRAHPELAGKAMVSKSLTAESTHEQSKAGLTQCTPEEFARIQQLNADYNARFGHPFILAVRGARGTGLSKQEIIDTFARRLENHPDFERAEALRNIHRIAEIRLNDKFGVEPTLGNDVWDWQERLSQHTDPGYEELGQLTVTYLTDAHRACAQRISHWMRDCGFDEVEIDAVGNVVGRYKGAHDNARYLITGSHYDTVRNGGKYDGRLGIFVPMACVRELHRENRRLPFGMEVVAFAEEEGQRYKATFLGSGALIGDFRNEWLDQKDADGITLREAMQHAGLCIDDIPRLKRNAADYLGFVEVHIEQGPVLNELDIPLGVVTSINGGQRYVCEMTGMASHAGTTPMNRRRDAAVGVAELALYVEQRAAQDGDSVATIGQLNVPNGSINVVPGRCLFSLDMRAPTNAQRDALVADILARLDEIARRRGLHYKAELAMSASAAPSAPEWQRRWENAVDALGLPLFRMPSGAGHDAMKIHEILPQAMLFVRGLNSGISHNPLESTTSDDMQLAVDAFSHLLEQLAREHA</sequence>
<dbReference type="Proteomes" id="UP000516028">
    <property type="component" value="Chromosome"/>
</dbReference>
<dbReference type="KEGG" id="daer:H9K75_06840"/>
<reference evidence="10 11" key="1">
    <citation type="submission" date="2020-08" db="EMBL/GenBank/DDBJ databases">
        <title>Genome sequence of Diaphorobacter aerolatus KACC 16536T.</title>
        <authorList>
            <person name="Hyun D.-W."/>
            <person name="Bae J.-W."/>
        </authorList>
    </citation>
    <scope>NUCLEOTIDE SEQUENCE [LARGE SCALE GENOMIC DNA]</scope>
    <source>
        <strain evidence="10 11">KACC 16536</strain>
    </source>
</reference>
<dbReference type="InterPro" id="IPR010158">
    <property type="entry name" value="Amidase_Cbmase"/>
</dbReference>
<dbReference type="Gene3D" id="3.30.70.360">
    <property type="match status" value="1"/>
</dbReference>
<organism evidence="10 11">
    <name type="scientific">Diaphorobacter aerolatus</name>
    <dbReference type="NCBI Taxonomy" id="1288495"/>
    <lineage>
        <taxon>Bacteria</taxon>
        <taxon>Pseudomonadati</taxon>
        <taxon>Pseudomonadota</taxon>
        <taxon>Betaproteobacteria</taxon>
        <taxon>Burkholderiales</taxon>
        <taxon>Comamonadaceae</taxon>
        <taxon>Diaphorobacter</taxon>
    </lineage>
</organism>
<dbReference type="InterPro" id="IPR018020">
    <property type="entry name" value="OHCU_decarboxylase"/>
</dbReference>
<dbReference type="Pfam" id="PF07687">
    <property type="entry name" value="M20_dimer"/>
    <property type="match status" value="1"/>
</dbReference>
<gene>
    <name evidence="10" type="primary">uraD</name>
    <name evidence="10" type="ORF">H9K75_06840</name>
</gene>
<comment type="cofactor">
    <cofactor evidence="1">
        <name>Mn(2+)</name>
        <dbReference type="ChEBI" id="CHEBI:29035"/>
    </cofactor>
</comment>
<dbReference type="InterPro" id="IPR011650">
    <property type="entry name" value="Peptidase_M20_dimer"/>
</dbReference>
<comment type="similarity">
    <text evidence="2">Belongs to the peptidase M20 family.</text>
</comment>
<dbReference type="NCBIfam" id="TIGR03164">
    <property type="entry name" value="UHCUDC"/>
    <property type="match status" value="1"/>
</dbReference>
<dbReference type="NCBIfam" id="TIGR01879">
    <property type="entry name" value="hydantase"/>
    <property type="match status" value="1"/>
</dbReference>
<evidence type="ECO:0000256" key="2">
    <source>
        <dbReference type="ARBA" id="ARBA00006153"/>
    </source>
</evidence>